<dbReference type="KEGG" id="tmc:LMI_0389"/>
<dbReference type="AlphaFoldDB" id="A0A098GB87"/>
<gene>
    <name evidence="1" type="ORF">LMI_0389</name>
</gene>
<name>A0A098GB87_LEGMI</name>
<protein>
    <submittedName>
        <fullName evidence="1">Uncharacterized protein</fullName>
    </submittedName>
</protein>
<proteinExistence type="predicted"/>
<dbReference type="HOGENOM" id="CLU_2738669_0_0_6"/>
<dbReference type="EMBL" id="LN614830">
    <property type="protein sequence ID" value="CEG59749.1"/>
    <property type="molecule type" value="Genomic_DNA"/>
</dbReference>
<organism evidence="1 2">
    <name type="scientific">Legionella micdadei</name>
    <name type="common">Tatlockia micdadei</name>
    <dbReference type="NCBI Taxonomy" id="451"/>
    <lineage>
        <taxon>Bacteria</taxon>
        <taxon>Pseudomonadati</taxon>
        <taxon>Pseudomonadota</taxon>
        <taxon>Gammaproteobacteria</taxon>
        <taxon>Legionellales</taxon>
        <taxon>Legionellaceae</taxon>
        <taxon>Legionella</taxon>
    </lineage>
</organism>
<evidence type="ECO:0000313" key="1">
    <source>
        <dbReference type="EMBL" id="CEG59749.1"/>
    </source>
</evidence>
<accession>A0A098GB87</accession>
<sequence length="71" mass="8446">MVVDEHKLLLRYTPSSVHDSIRKNILQDKRLRLGLTANPELLFPEDRQNLHFAPLANHKSHYAKRSVRHWH</sequence>
<dbReference type="Proteomes" id="UP000032414">
    <property type="component" value="Chromosome I"/>
</dbReference>
<reference evidence="2" key="1">
    <citation type="submission" date="2014-09" db="EMBL/GenBank/DDBJ databases">
        <authorList>
            <person name="Gomez-Valero L."/>
        </authorList>
    </citation>
    <scope>NUCLEOTIDE SEQUENCE [LARGE SCALE GENOMIC DNA]</scope>
    <source>
        <strain evidence="2">ATCC33218</strain>
    </source>
</reference>
<evidence type="ECO:0000313" key="2">
    <source>
        <dbReference type="Proteomes" id="UP000032414"/>
    </source>
</evidence>